<dbReference type="NCBIfam" id="TIGR02595">
    <property type="entry name" value="PEP_CTERM"/>
    <property type="match status" value="1"/>
</dbReference>
<evidence type="ECO:0000256" key="1">
    <source>
        <dbReference type="SAM" id="SignalP"/>
    </source>
</evidence>
<organism evidence="3 4">
    <name type="scientific">Pseudoduganella violacea</name>
    <dbReference type="NCBI Taxonomy" id="1715466"/>
    <lineage>
        <taxon>Bacteria</taxon>
        <taxon>Pseudomonadati</taxon>
        <taxon>Pseudomonadota</taxon>
        <taxon>Betaproteobacteria</taxon>
        <taxon>Burkholderiales</taxon>
        <taxon>Oxalobacteraceae</taxon>
        <taxon>Telluria group</taxon>
        <taxon>Pseudoduganella</taxon>
    </lineage>
</organism>
<dbReference type="AlphaFoldDB" id="A0A7W5FWZ1"/>
<keyword evidence="1" id="KW-0732">Signal</keyword>
<evidence type="ECO:0000313" key="4">
    <source>
        <dbReference type="Proteomes" id="UP000541535"/>
    </source>
</evidence>
<dbReference type="EMBL" id="JACHXD010000028">
    <property type="protein sequence ID" value="MBB3122346.1"/>
    <property type="molecule type" value="Genomic_DNA"/>
</dbReference>
<accession>A0A7W5FWZ1</accession>
<dbReference type="Proteomes" id="UP000541535">
    <property type="component" value="Unassembled WGS sequence"/>
</dbReference>
<evidence type="ECO:0000313" key="3">
    <source>
        <dbReference type="EMBL" id="MBB3122346.1"/>
    </source>
</evidence>
<comment type="caution">
    <text evidence="3">The sequence shown here is derived from an EMBL/GenBank/DDBJ whole genome shotgun (WGS) entry which is preliminary data.</text>
</comment>
<dbReference type="InterPro" id="IPR013424">
    <property type="entry name" value="Ice-binding_C"/>
</dbReference>
<protein>
    <recommendedName>
        <fullName evidence="2">Ice-binding protein C-terminal domain-containing protein</fullName>
    </recommendedName>
</protein>
<proteinExistence type="predicted"/>
<gene>
    <name evidence="3" type="ORF">FHS03_005447</name>
</gene>
<dbReference type="Pfam" id="PF07589">
    <property type="entry name" value="PEP-CTERM"/>
    <property type="match status" value="1"/>
</dbReference>
<sequence length="164" mass="16913">MNFKAIAVAAALLASVGAAQADNINKDVNLTGGPVKFTTDFGTSHVNGLFTDTFTFKGYNGKGLAAGFFTNFTAFGTDIDFTSATLNGISLDVENIKKYSGASFDNVGFDGVLTLVVSGVSKGAASYSGTLDLVAAPVPEPTTYGMMLGGMGVLAFLARRRKQG</sequence>
<dbReference type="RefSeq" id="WP_183444006.1">
    <property type="nucleotide sequence ID" value="NZ_JACHXD010000028.1"/>
</dbReference>
<evidence type="ECO:0000259" key="2">
    <source>
        <dbReference type="Pfam" id="PF07589"/>
    </source>
</evidence>
<dbReference type="NCBIfam" id="NF038126">
    <property type="entry name" value="PEP_CTERM_FxDxF"/>
    <property type="match status" value="1"/>
</dbReference>
<reference evidence="3 4" key="1">
    <citation type="submission" date="2020-08" db="EMBL/GenBank/DDBJ databases">
        <title>Genomic Encyclopedia of Type Strains, Phase III (KMG-III): the genomes of soil and plant-associated and newly described type strains.</title>
        <authorList>
            <person name="Whitman W."/>
        </authorList>
    </citation>
    <scope>NUCLEOTIDE SEQUENCE [LARGE SCALE GENOMIC DNA]</scope>
    <source>
        <strain evidence="3 4">CECT 8897</strain>
    </source>
</reference>
<keyword evidence="4" id="KW-1185">Reference proteome</keyword>
<name>A0A7W5FWZ1_9BURK</name>
<feature type="chain" id="PRO_5031026317" description="Ice-binding protein C-terminal domain-containing protein" evidence="1">
    <location>
        <begin position="22"/>
        <end position="164"/>
    </location>
</feature>
<feature type="signal peptide" evidence="1">
    <location>
        <begin position="1"/>
        <end position="21"/>
    </location>
</feature>
<feature type="domain" description="Ice-binding protein C-terminal" evidence="2">
    <location>
        <begin position="137"/>
        <end position="161"/>
    </location>
</feature>